<dbReference type="Proteomes" id="UP000184330">
    <property type="component" value="Unassembled WGS sequence"/>
</dbReference>
<keyword evidence="2" id="KW-1185">Reference proteome</keyword>
<organism evidence="1 2">
    <name type="scientific">Phialocephala subalpina</name>
    <dbReference type="NCBI Taxonomy" id="576137"/>
    <lineage>
        <taxon>Eukaryota</taxon>
        <taxon>Fungi</taxon>
        <taxon>Dikarya</taxon>
        <taxon>Ascomycota</taxon>
        <taxon>Pezizomycotina</taxon>
        <taxon>Leotiomycetes</taxon>
        <taxon>Helotiales</taxon>
        <taxon>Mollisiaceae</taxon>
        <taxon>Phialocephala</taxon>
        <taxon>Phialocephala fortinii species complex</taxon>
    </lineage>
</organism>
<proteinExistence type="predicted"/>
<reference evidence="1 2" key="1">
    <citation type="submission" date="2016-03" db="EMBL/GenBank/DDBJ databases">
        <authorList>
            <person name="Ploux O."/>
        </authorList>
    </citation>
    <scope>NUCLEOTIDE SEQUENCE [LARGE SCALE GENOMIC DNA]</scope>
    <source>
        <strain evidence="1 2">UAMH 11012</strain>
    </source>
</reference>
<protein>
    <submittedName>
        <fullName evidence="1">Uncharacterized protein</fullName>
    </submittedName>
</protein>
<name>A0A1L7WU08_9HELO</name>
<sequence length="115" mass="12992">MSLNSCYDPQSLFRALNHVSHDLEPQFWHFNVRSAQGYSNLTSLPLLPHTTHHSENELMLNTIGTGSGADFTESASECPGIRWGIKSLENISRKTEAKFEKFPSNKSRKSRLQCP</sequence>
<dbReference type="AlphaFoldDB" id="A0A1L7WU08"/>
<dbReference type="EMBL" id="FJOG01000007">
    <property type="protein sequence ID" value="CZR56243.1"/>
    <property type="molecule type" value="Genomic_DNA"/>
</dbReference>
<evidence type="ECO:0000313" key="1">
    <source>
        <dbReference type="EMBL" id="CZR56243.1"/>
    </source>
</evidence>
<evidence type="ECO:0000313" key="2">
    <source>
        <dbReference type="Proteomes" id="UP000184330"/>
    </source>
</evidence>
<accession>A0A1L7WU08</accession>
<gene>
    <name evidence="1" type="ORF">PAC_06131</name>
</gene>